<reference evidence="1 2" key="2">
    <citation type="journal article" date="2015" name="J. Bacteriol.">
        <title>Genomic, proteomic, and biochemical analysis of the organohalide respiratory pathway in Desulfitobacterium dehalogenans.</title>
        <authorList>
            <person name="Kruse T."/>
            <person name="van de Pas B.A."/>
            <person name="Atteia A."/>
            <person name="Krab K."/>
            <person name="Hagen W.R."/>
            <person name="Goodwin L."/>
            <person name="Chain P."/>
            <person name="Boeren S."/>
            <person name="Maphosa F."/>
            <person name="Schraa G."/>
            <person name="de Vos W.M."/>
            <person name="van der Oost J."/>
            <person name="Smidt H."/>
            <person name="Stams A.J."/>
        </authorList>
    </citation>
    <scope>NUCLEOTIDE SEQUENCE [LARGE SCALE GENOMIC DNA]</scope>
    <source>
        <strain evidence="2">ATCC 51507 / DSM 9161 / JW/IU-DC1</strain>
    </source>
</reference>
<proteinExistence type="predicted"/>
<accession>I4A6G3</accession>
<gene>
    <name evidence="1" type="ordered locus">Desde_1115</name>
</gene>
<dbReference type="HOGENOM" id="CLU_3079127_0_0_9"/>
<dbReference type="KEGG" id="ddh:Desde_1115"/>
<sequence length="52" mass="5828">MEKIKTQITAALKALGVKGTVSISPAGYQRYQVELNEEYFGIFDVSRNTFVD</sequence>
<organism evidence="1 2">
    <name type="scientific">Desulfitobacterium dehalogenans (strain ATCC 51507 / DSM 9161 / JW/IU-DC1)</name>
    <dbReference type="NCBI Taxonomy" id="756499"/>
    <lineage>
        <taxon>Bacteria</taxon>
        <taxon>Bacillati</taxon>
        <taxon>Bacillota</taxon>
        <taxon>Clostridia</taxon>
        <taxon>Eubacteriales</taxon>
        <taxon>Desulfitobacteriaceae</taxon>
        <taxon>Desulfitobacterium</taxon>
    </lineage>
</organism>
<evidence type="ECO:0000313" key="2">
    <source>
        <dbReference type="Proteomes" id="UP000006053"/>
    </source>
</evidence>
<protein>
    <submittedName>
        <fullName evidence="1">Uncharacterized protein</fullName>
    </submittedName>
</protein>
<name>I4A6G3_DESDJ</name>
<keyword evidence="2" id="KW-1185">Reference proteome</keyword>
<dbReference type="Proteomes" id="UP000006053">
    <property type="component" value="Chromosome"/>
</dbReference>
<evidence type="ECO:0000313" key="1">
    <source>
        <dbReference type="EMBL" id="AFL99547.1"/>
    </source>
</evidence>
<dbReference type="EMBL" id="CP003348">
    <property type="protein sequence ID" value="AFL99547.1"/>
    <property type="molecule type" value="Genomic_DNA"/>
</dbReference>
<reference evidence="2" key="1">
    <citation type="submission" date="2012-06" db="EMBL/GenBank/DDBJ databases">
        <title>Complete sequence of Desulfitobacterium dehalogenans ATCC 51507.</title>
        <authorList>
            <person name="Lucas S."/>
            <person name="Han J."/>
            <person name="Lapidus A."/>
            <person name="Cheng J.-F."/>
            <person name="Goodwin L."/>
            <person name="Pitluck S."/>
            <person name="Peters L."/>
            <person name="Ovchinnikova G."/>
            <person name="Teshima H."/>
            <person name="Detter J.C."/>
            <person name="Han C."/>
            <person name="Tapia R."/>
            <person name="Land M."/>
            <person name="Hauser L."/>
            <person name="Kyrpides N."/>
            <person name="Ivanova N."/>
            <person name="Pagani I."/>
            <person name="Kruse T."/>
            <person name="de Vos W.M."/>
            <person name="Smidt H."/>
            <person name="Woyke T."/>
        </authorList>
    </citation>
    <scope>NUCLEOTIDE SEQUENCE [LARGE SCALE GENOMIC DNA]</scope>
    <source>
        <strain evidence="2">ATCC 51507 / DSM 9161 / JW/IU-DC1</strain>
    </source>
</reference>
<dbReference type="AlphaFoldDB" id="I4A6G3"/>
<dbReference type="STRING" id="756499.Desde_1115"/>
<dbReference type="RefSeq" id="WP_014793039.1">
    <property type="nucleotide sequence ID" value="NC_018017.1"/>
</dbReference>